<sequence>MFMDAADTYEFQYQGQTLRGNGGPIRLAGRHYPNVIRLTLDGDSSHVLPRKIILKKKGDCGGDSEGDSENGDSSELRFENERKFYEEMRSLQSCGHVPNYHGLASIDGSPALVLCDLGGTALLHRPSLSLDEEGLRGNLRKLLEAVGRAGVKHEDISVLNVLHCEDGRLRLIDFEFSSIGHTFDEEELNQDLDMEVDGLVDSLKLRYEAQEDQKAFLGRDASVRASSGGYKSNGIIESELNARFRNDLTT</sequence>
<evidence type="ECO:0008006" key="3">
    <source>
        <dbReference type="Google" id="ProtNLM"/>
    </source>
</evidence>
<accession>A0AB34FCU4</accession>
<keyword evidence="2" id="KW-1185">Reference proteome</keyword>
<organism evidence="1 2">
    <name type="scientific">Purpureocillium lavendulum</name>
    <dbReference type="NCBI Taxonomy" id="1247861"/>
    <lineage>
        <taxon>Eukaryota</taxon>
        <taxon>Fungi</taxon>
        <taxon>Dikarya</taxon>
        <taxon>Ascomycota</taxon>
        <taxon>Pezizomycotina</taxon>
        <taxon>Sordariomycetes</taxon>
        <taxon>Hypocreomycetidae</taxon>
        <taxon>Hypocreales</taxon>
        <taxon>Ophiocordycipitaceae</taxon>
        <taxon>Purpureocillium</taxon>
    </lineage>
</organism>
<dbReference type="EMBL" id="JAQHRD010000017">
    <property type="protein sequence ID" value="KAJ6436700.1"/>
    <property type="molecule type" value="Genomic_DNA"/>
</dbReference>
<evidence type="ECO:0000313" key="2">
    <source>
        <dbReference type="Proteomes" id="UP001163105"/>
    </source>
</evidence>
<dbReference type="Proteomes" id="UP001163105">
    <property type="component" value="Unassembled WGS sequence"/>
</dbReference>
<comment type="caution">
    <text evidence="1">The sequence shown here is derived from an EMBL/GenBank/DDBJ whole genome shotgun (WGS) entry which is preliminary data.</text>
</comment>
<proteinExistence type="predicted"/>
<evidence type="ECO:0000313" key="1">
    <source>
        <dbReference type="EMBL" id="KAJ6436700.1"/>
    </source>
</evidence>
<gene>
    <name evidence="1" type="ORF">O9K51_10662</name>
</gene>
<dbReference type="AlphaFoldDB" id="A0AB34FCU4"/>
<reference evidence="1" key="1">
    <citation type="submission" date="2023-01" db="EMBL/GenBank/DDBJ databases">
        <title>The growth and conidiation of Purpureocillium lavendulum are regulated by nitrogen source and histone H3K14 acetylation.</title>
        <authorList>
            <person name="Tang P."/>
            <person name="Han J."/>
            <person name="Zhang C."/>
            <person name="Tang P."/>
            <person name="Qi F."/>
            <person name="Zhang K."/>
            <person name="Liang L."/>
        </authorList>
    </citation>
    <scope>NUCLEOTIDE SEQUENCE</scope>
    <source>
        <strain evidence="1">YMF1.00683</strain>
    </source>
</reference>
<name>A0AB34FCU4_9HYPO</name>
<dbReference type="InterPro" id="IPR011009">
    <property type="entry name" value="Kinase-like_dom_sf"/>
</dbReference>
<dbReference type="SUPFAM" id="SSF56112">
    <property type="entry name" value="Protein kinase-like (PK-like)"/>
    <property type="match status" value="1"/>
</dbReference>
<protein>
    <recommendedName>
        <fullName evidence="3">Protein kinase domain-containing protein</fullName>
    </recommendedName>
</protein>